<sequence length="432" mass="46905">MSTTPKKLRYAGVAATAGLAVLLSGCASGNPAAGGKTEIVFSYLWGGAEGDALAELVDDFNESQDDIVVKGVSSPDVQKQLTQMSSSKGAFDISDNFGYATASLASKGVLEPLDEYIERDDYDLSDFIKPAMDQAVYDGKTYAIPLGVHTHQLMYNKTLLAEAGITEPPTTIEEWAEMIPKLTKKDEAGNITQLGYGQVDAPRSFVSLAFMMGGSFWGEGDEAPAPNNDGTQAALDFYYDTVIEPNGADRVQTFMSGFGELYSPEHPFYKGQIATHIDGANQVTMIEQLAPDLDYGVVPIPHPEAHPERAGTSEITNSTYFIPSNSKHKDEAWEFMKYLLDNEPLGNFTKAISNLPARQSLASDPIYSELPEQYQVFADSLSSENLASIPAVPWAAEYRADLKLELDKVNTGQSTPEEVLKALEERAGNYGK</sequence>
<name>A0A1I4YPJ2_9MICO</name>
<feature type="chain" id="PRO_5039625649" evidence="1">
    <location>
        <begin position="30"/>
        <end position="432"/>
    </location>
</feature>
<keyword evidence="3" id="KW-1185">Reference proteome</keyword>
<dbReference type="RefSeq" id="WP_177216681.1">
    <property type="nucleotide sequence ID" value="NZ_FOVM01000001.1"/>
</dbReference>
<gene>
    <name evidence="2" type="ORF">SAMN05216219_0409</name>
</gene>
<protein>
    <submittedName>
        <fullName evidence="2">Carbohydrate ABC transporter substrate-binding protein, CUT1 family</fullName>
    </submittedName>
</protein>
<dbReference type="PROSITE" id="PS51257">
    <property type="entry name" value="PROKAR_LIPOPROTEIN"/>
    <property type="match status" value="1"/>
</dbReference>
<feature type="signal peptide" evidence="1">
    <location>
        <begin position="1"/>
        <end position="29"/>
    </location>
</feature>
<dbReference type="InterPro" id="IPR050490">
    <property type="entry name" value="Bact_solute-bd_prot1"/>
</dbReference>
<dbReference type="PANTHER" id="PTHR43649:SF30">
    <property type="entry name" value="ABC TRANSPORTER SUBSTRATE-BINDING PROTEIN"/>
    <property type="match status" value="1"/>
</dbReference>
<dbReference type="Gene3D" id="3.40.190.10">
    <property type="entry name" value="Periplasmic binding protein-like II"/>
    <property type="match status" value="1"/>
</dbReference>
<organism evidence="2 3">
    <name type="scientific">Mycetocola miduiensis</name>
    <dbReference type="NCBI Taxonomy" id="995034"/>
    <lineage>
        <taxon>Bacteria</taxon>
        <taxon>Bacillati</taxon>
        <taxon>Actinomycetota</taxon>
        <taxon>Actinomycetes</taxon>
        <taxon>Micrococcales</taxon>
        <taxon>Microbacteriaceae</taxon>
        <taxon>Mycetocola</taxon>
    </lineage>
</organism>
<dbReference type="PANTHER" id="PTHR43649">
    <property type="entry name" value="ARABINOSE-BINDING PROTEIN-RELATED"/>
    <property type="match status" value="1"/>
</dbReference>
<accession>A0A1I4YPJ2</accession>
<dbReference type="AlphaFoldDB" id="A0A1I4YPJ2"/>
<reference evidence="3" key="1">
    <citation type="submission" date="2016-10" db="EMBL/GenBank/DDBJ databases">
        <authorList>
            <person name="Varghese N."/>
            <person name="Submissions S."/>
        </authorList>
    </citation>
    <scope>NUCLEOTIDE SEQUENCE [LARGE SCALE GENOMIC DNA]</scope>
    <source>
        <strain evidence="3">CGMCC 1.11101</strain>
    </source>
</reference>
<dbReference type="EMBL" id="FOVM01000001">
    <property type="protein sequence ID" value="SFN39944.1"/>
    <property type="molecule type" value="Genomic_DNA"/>
</dbReference>
<evidence type="ECO:0000313" key="2">
    <source>
        <dbReference type="EMBL" id="SFN39944.1"/>
    </source>
</evidence>
<evidence type="ECO:0000313" key="3">
    <source>
        <dbReference type="Proteomes" id="UP000198867"/>
    </source>
</evidence>
<dbReference type="Proteomes" id="UP000198867">
    <property type="component" value="Unassembled WGS sequence"/>
</dbReference>
<dbReference type="InterPro" id="IPR006059">
    <property type="entry name" value="SBP"/>
</dbReference>
<keyword evidence="1" id="KW-0732">Signal</keyword>
<proteinExistence type="predicted"/>
<dbReference type="STRING" id="995034.SAMN05216219_0409"/>
<evidence type="ECO:0000256" key="1">
    <source>
        <dbReference type="SAM" id="SignalP"/>
    </source>
</evidence>
<dbReference type="SUPFAM" id="SSF53850">
    <property type="entry name" value="Periplasmic binding protein-like II"/>
    <property type="match status" value="1"/>
</dbReference>
<dbReference type="Pfam" id="PF01547">
    <property type="entry name" value="SBP_bac_1"/>
    <property type="match status" value="1"/>
</dbReference>
<dbReference type="CDD" id="cd14748">
    <property type="entry name" value="PBP2_UgpB"/>
    <property type="match status" value="1"/>
</dbReference>